<name>A0A8H6X4S2_9AGAR</name>
<sequence length="384" mass="41963">MHHSNRTSYNTGPVAPINAQMHSLTFHSLAHKGPPSTRTQRRAPAISGLSSNATPLYGTKGLKKKDPLGLIDYAVKSLCEIWCPGDIPTVYMASYRPPARSDQLPPTPKSRRRNTQSPFPVSPLTRTAPHSSLSGSSACVRPVQAPLACEHGLTSSRRSRRNLLPIKDFIHEVLRRSHTSTSVLITALSYLDGIRDKVRDLIQKEQAGEGVRGEPVSDFRVMRATAAELELGGYLSSVNCDFAAGTHCEKDAVDTIGGLYKELARPSIPASTSWVVEDRTAALTTQQPRQHKYPPLPSLPSPLLCPRRAFLASLILADKFMHDKCYSNRDWAKLSGLTVREIGRCERALGGALDWRLWVGKIPLVSHGSSSIVSTPVLLENGPS</sequence>
<dbReference type="GO" id="GO:0005634">
    <property type="term" value="C:nucleus"/>
    <property type="evidence" value="ECO:0007669"/>
    <property type="project" value="TreeGrafter"/>
</dbReference>
<dbReference type="OrthoDB" id="286814at2759"/>
<keyword evidence="3" id="KW-1185">Reference proteome</keyword>
<dbReference type="GO" id="GO:0019901">
    <property type="term" value="F:protein kinase binding"/>
    <property type="evidence" value="ECO:0007669"/>
    <property type="project" value="InterPro"/>
</dbReference>
<gene>
    <name evidence="2" type="ORF">MVEN_02320800</name>
</gene>
<dbReference type="PANTHER" id="PTHR15615">
    <property type="match status" value="1"/>
</dbReference>
<dbReference type="AlphaFoldDB" id="A0A8H6X4S2"/>
<dbReference type="CDD" id="cd20557">
    <property type="entry name" value="CYCLIN_ScPCL1-like"/>
    <property type="match status" value="1"/>
</dbReference>
<evidence type="ECO:0000313" key="2">
    <source>
        <dbReference type="EMBL" id="KAF7334147.1"/>
    </source>
</evidence>
<dbReference type="InterPro" id="IPR013922">
    <property type="entry name" value="Cyclin_PHO80-like"/>
</dbReference>
<dbReference type="Gene3D" id="1.10.472.10">
    <property type="entry name" value="Cyclin-like"/>
    <property type="match status" value="1"/>
</dbReference>
<dbReference type="EMBL" id="JACAZI010000027">
    <property type="protein sequence ID" value="KAF7334147.1"/>
    <property type="molecule type" value="Genomic_DNA"/>
</dbReference>
<reference evidence="2" key="1">
    <citation type="submission" date="2020-05" db="EMBL/GenBank/DDBJ databases">
        <title>Mycena genomes resolve the evolution of fungal bioluminescence.</title>
        <authorList>
            <person name="Tsai I.J."/>
        </authorList>
    </citation>
    <scope>NUCLEOTIDE SEQUENCE</scope>
    <source>
        <strain evidence="2">CCC161011</strain>
    </source>
</reference>
<feature type="compositionally biased region" description="Polar residues" evidence="1">
    <location>
        <begin position="115"/>
        <end position="137"/>
    </location>
</feature>
<dbReference type="GO" id="GO:0016538">
    <property type="term" value="F:cyclin-dependent protein serine/threonine kinase regulator activity"/>
    <property type="evidence" value="ECO:0007669"/>
    <property type="project" value="TreeGrafter"/>
</dbReference>
<proteinExistence type="predicted"/>
<dbReference type="GO" id="GO:0000307">
    <property type="term" value="C:cyclin-dependent protein kinase holoenzyme complex"/>
    <property type="evidence" value="ECO:0007669"/>
    <property type="project" value="TreeGrafter"/>
</dbReference>
<organism evidence="2 3">
    <name type="scientific">Mycena venus</name>
    <dbReference type="NCBI Taxonomy" id="2733690"/>
    <lineage>
        <taxon>Eukaryota</taxon>
        <taxon>Fungi</taxon>
        <taxon>Dikarya</taxon>
        <taxon>Basidiomycota</taxon>
        <taxon>Agaricomycotina</taxon>
        <taxon>Agaricomycetes</taxon>
        <taxon>Agaricomycetidae</taxon>
        <taxon>Agaricales</taxon>
        <taxon>Marasmiineae</taxon>
        <taxon>Mycenaceae</taxon>
        <taxon>Mycena</taxon>
    </lineage>
</organism>
<feature type="region of interest" description="Disordered" evidence="1">
    <location>
        <begin position="29"/>
        <end position="52"/>
    </location>
</feature>
<dbReference type="PANTHER" id="PTHR15615:SF36">
    <property type="entry name" value="PHO85 CYCLIN-5"/>
    <property type="match status" value="1"/>
</dbReference>
<accession>A0A8H6X4S2</accession>
<evidence type="ECO:0000313" key="3">
    <source>
        <dbReference type="Proteomes" id="UP000620124"/>
    </source>
</evidence>
<dbReference type="Proteomes" id="UP000620124">
    <property type="component" value="Unassembled WGS sequence"/>
</dbReference>
<feature type="region of interest" description="Disordered" evidence="1">
    <location>
        <begin position="98"/>
        <end position="137"/>
    </location>
</feature>
<protein>
    <submittedName>
        <fullName evidence="2">Uncharacterized protein</fullName>
    </submittedName>
</protein>
<comment type="caution">
    <text evidence="2">The sequence shown here is derived from an EMBL/GenBank/DDBJ whole genome shotgun (WGS) entry which is preliminary data.</text>
</comment>
<evidence type="ECO:0000256" key="1">
    <source>
        <dbReference type="SAM" id="MobiDB-lite"/>
    </source>
</evidence>